<dbReference type="PROSITE" id="PS50110">
    <property type="entry name" value="RESPONSE_REGULATORY"/>
    <property type="match status" value="1"/>
</dbReference>
<keyword evidence="1 2" id="KW-0597">Phosphoprotein</keyword>
<dbReference type="SMART" id="SM00448">
    <property type="entry name" value="REC"/>
    <property type="match status" value="1"/>
</dbReference>
<protein>
    <submittedName>
        <fullName evidence="4">Response regulator</fullName>
    </submittedName>
</protein>
<reference evidence="4 5" key="1">
    <citation type="journal article" date="2017" name="ISME J.">
        <title>Energy and carbon metabolisms in a deep terrestrial subsurface fluid microbial community.</title>
        <authorList>
            <person name="Momper L."/>
            <person name="Jungbluth S.P."/>
            <person name="Lee M.D."/>
            <person name="Amend J.P."/>
        </authorList>
    </citation>
    <scope>NUCLEOTIDE SEQUENCE [LARGE SCALE GENOMIC DNA]</scope>
    <source>
        <strain evidence="4">SURF_29</strain>
    </source>
</reference>
<evidence type="ECO:0000313" key="4">
    <source>
        <dbReference type="EMBL" id="RJO59982.1"/>
    </source>
</evidence>
<feature type="modified residue" description="4-aspartylphosphate" evidence="2">
    <location>
        <position position="52"/>
    </location>
</feature>
<gene>
    <name evidence="4" type="ORF">C4544_06455</name>
</gene>
<dbReference type="PANTHER" id="PTHR44591:SF3">
    <property type="entry name" value="RESPONSE REGULATORY DOMAIN-CONTAINING PROTEIN"/>
    <property type="match status" value="1"/>
</dbReference>
<evidence type="ECO:0000256" key="1">
    <source>
        <dbReference type="ARBA" id="ARBA00022553"/>
    </source>
</evidence>
<dbReference type="GO" id="GO:0000160">
    <property type="term" value="P:phosphorelay signal transduction system"/>
    <property type="evidence" value="ECO:0007669"/>
    <property type="project" value="InterPro"/>
</dbReference>
<dbReference type="InterPro" id="IPR050595">
    <property type="entry name" value="Bact_response_regulator"/>
</dbReference>
<proteinExistence type="predicted"/>
<dbReference type="InterPro" id="IPR001789">
    <property type="entry name" value="Sig_transdc_resp-reg_receiver"/>
</dbReference>
<dbReference type="PANTHER" id="PTHR44591">
    <property type="entry name" value="STRESS RESPONSE REGULATOR PROTEIN 1"/>
    <property type="match status" value="1"/>
</dbReference>
<comment type="caution">
    <text evidence="4">The sequence shown here is derived from an EMBL/GenBank/DDBJ whole genome shotgun (WGS) entry which is preliminary data.</text>
</comment>
<dbReference type="Proteomes" id="UP000285655">
    <property type="component" value="Unassembled WGS sequence"/>
</dbReference>
<dbReference type="EMBL" id="QZJW01000055">
    <property type="protein sequence ID" value="RJO59982.1"/>
    <property type="molecule type" value="Genomic_DNA"/>
</dbReference>
<evidence type="ECO:0000256" key="2">
    <source>
        <dbReference type="PROSITE-ProRule" id="PRU00169"/>
    </source>
</evidence>
<evidence type="ECO:0000313" key="5">
    <source>
        <dbReference type="Proteomes" id="UP000285655"/>
    </source>
</evidence>
<feature type="domain" description="Response regulatory" evidence="3">
    <location>
        <begin position="3"/>
        <end position="119"/>
    </location>
</feature>
<sequence length="126" mass="13733">MAKVLLVEDDIALREIYSARFAAENFEIVTADDGEQALSVAIKEKPDIIILDIMMPKISGFDVLDILRQTPETKNTKVIIMSALSQESDIAKGKQLGADAYLVKSQSTLSDVVQKTKDVLAAPPRG</sequence>
<dbReference type="AlphaFoldDB" id="A0A419DA98"/>
<accession>A0A419DA98</accession>
<dbReference type="InterPro" id="IPR011006">
    <property type="entry name" value="CheY-like_superfamily"/>
</dbReference>
<evidence type="ECO:0000259" key="3">
    <source>
        <dbReference type="PROSITE" id="PS50110"/>
    </source>
</evidence>
<dbReference type="CDD" id="cd17574">
    <property type="entry name" value="REC_OmpR"/>
    <property type="match status" value="1"/>
</dbReference>
<dbReference type="Gene3D" id="3.40.50.2300">
    <property type="match status" value="1"/>
</dbReference>
<organism evidence="4 5">
    <name type="scientific">candidate division WS5 bacterium</name>
    <dbReference type="NCBI Taxonomy" id="2093353"/>
    <lineage>
        <taxon>Bacteria</taxon>
        <taxon>candidate division WS5</taxon>
    </lineage>
</organism>
<name>A0A419DA98_9BACT</name>
<dbReference type="Pfam" id="PF00072">
    <property type="entry name" value="Response_reg"/>
    <property type="match status" value="1"/>
</dbReference>
<dbReference type="SUPFAM" id="SSF52172">
    <property type="entry name" value="CheY-like"/>
    <property type="match status" value="1"/>
</dbReference>